<feature type="transmembrane region" description="Helical" evidence="1">
    <location>
        <begin position="12"/>
        <end position="32"/>
    </location>
</feature>
<name>A0AA49X2Y0_9VIRU</name>
<keyword evidence="1" id="KW-1133">Transmembrane helix</keyword>
<sequence length="34" mass="4060">MILYYILRQTISPSRLSFFILMFTFLNTNAIISM</sequence>
<organism evidence="2">
    <name type="scientific">Staphylococcus phage HS13</name>
    <dbReference type="NCBI Taxonomy" id="3056403"/>
    <lineage>
        <taxon>Viruses</taxon>
    </lineage>
</organism>
<evidence type="ECO:0000256" key="1">
    <source>
        <dbReference type="SAM" id="Phobius"/>
    </source>
</evidence>
<protein>
    <submittedName>
        <fullName evidence="2">Uncharacterized protein</fullName>
    </submittedName>
</protein>
<proteinExistence type="predicted"/>
<evidence type="ECO:0000313" key="2">
    <source>
        <dbReference type="EMBL" id="WLJ26037.1"/>
    </source>
</evidence>
<reference evidence="2" key="1">
    <citation type="submission" date="2023-04" db="EMBL/GenBank/DDBJ databases">
        <title>The human skin virome in hidradenitis suppurativa patients.</title>
        <authorList>
            <person name="Jansen D."/>
        </authorList>
    </citation>
    <scope>NUCLEOTIDE SEQUENCE</scope>
    <source>
        <strain evidence="2">VC3_JansenPhageJ</strain>
    </source>
</reference>
<dbReference type="EMBL" id="OQ890321">
    <property type="protein sequence ID" value="WLJ26037.1"/>
    <property type="molecule type" value="Genomic_DNA"/>
</dbReference>
<keyword evidence="1" id="KW-0472">Membrane</keyword>
<keyword evidence="1" id="KW-0812">Transmembrane</keyword>
<accession>A0AA49X2Y0</accession>